<dbReference type="InterPro" id="IPR051140">
    <property type="entry name" value="GATA_TF"/>
</dbReference>
<dbReference type="GO" id="GO:0006355">
    <property type="term" value="P:regulation of DNA-templated transcription"/>
    <property type="evidence" value="ECO:0007669"/>
    <property type="project" value="InterPro"/>
</dbReference>
<gene>
    <name evidence="8" type="ORF">TSPGSL018_2506</name>
</gene>
<reference evidence="8" key="1">
    <citation type="submission" date="2014-05" db="EMBL/GenBank/DDBJ databases">
        <title>The transcriptome of the halophilic microalga Tetraselmis sp. GSL018 isolated from the Great Salt Lake, Utah.</title>
        <authorList>
            <person name="Jinkerson R.E."/>
            <person name="D'Adamo S."/>
            <person name="Posewitz M.C."/>
        </authorList>
    </citation>
    <scope>NUCLEOTIDE SEQUENCE</scope>
    <source>
        <strain evidence="8">GSL018</strain>
    </source>
</reference>
<comment type="similarity">
    <text evidence="1">Belongs to the type IV zinc-finger family. Class A subfamily.</text>
</comment>
<dbReference type="SMART" id="SM00401">
    <property type="entry name" value="ZnF_GATA"/>
    <property type="match status" value="1"/>
</dbReference>
<dbReference type="EMBL" id="GBEZ01014946">
    <property type="protein sequence ID" value="JAC71170.1"/>
    <property type="molecule type" value="Transcribed_RNA"/>
</dbReference>
<evidence type="ECO:0000259" key="7">
    <source>
        <dbReference type="PROSITE" id="PS50114"/>
    </source>
</evidence>
<dbReference type="PANTHER" id="PTHR45658">
    <property type="entry name" value="GATA TRANSCRIPTION FACTOR"/>
    <property type="match status" value="1"/>
</dbReference>
<sequence length="273" mass="30280">MALEFCQYPHASELDLKQDNEQLLLDVPGVFSEFLPFTPESVCDDALLSSETDVSFLSAGQDVEDGNLSVQVSDSSKDSLIHLNEVSQFPYDSLCEPPGASSFQDWTSCSASKKRYCLVRVEPGTDKQVLRPATADDIAELESVLSKGKFCSELYTDLSTCKRKRSFDSHRVKRAVRQRSEDTPELVPSHHHLTYNRACHQHQKPGGPCDHCGATESPQWRRGPSNKPVLCNACGTRYRRTNQLSTTSLKIPEATPANSDQHSDSSRLILCAS</sequence>
<evidence type="ECO:0000256" key="1">
    <source>
        <dbReference type="ARBA" id="ARBA00005694"/>
    </source>
</evidence>
<dbReference type="CDD" id="cd00202">
    <property type="entry name" value="ZnF_GATA"/>
    <property type="match status" value="1"/>
</dbReference>
<keyword evidence="2" id="KW-0479">Metal-binding</keyword>
<dbReference type="InterPro" id="IPR013088">
    <property type="entry name" value="Znf_NHR/GATA"/>
</dbReference>
<dbReference type="AlphaFoldDB" id="A0A061RKL4"/>
<keyword evidence="3 5" id="KW-0863">Zinc-finger</keyword>
<dbReference type="InterPro" id="IPR000679">
    <property type="entry name" value="Znf_GATA"/>
</dbReference>
<dbReference type="PROSITE" id="PS50114">
    <property type="entry name" value="GATA_ZN_FINGER_2"/>
    <property type="match status" value="1"/>
</dbReference>
<dbReference type="Pfam" id="PF00320">
    <property type="entry name" value="GATA"/>
    <property type="match status" value="1"/>
</dbReference>
<name>A0A061RKL4_9CHLO</name>
<evidence type="ECO:0000256" key="2">
    <source>
        <dbReference type="ARBA" id="ARBA00022723"/>
    </source>
</evidence>
<evidence type="ECO:0000256" key="6">
    <source>
        <dbReference type="SAM" id="MobiDB-lite"/>
    </source>
</evidence>
<protein>
    <recommendedName>
        <fullName evidence="7">GATA-type domain-containing protein</fullName>
    </recommendedName>
</protein>
<dbReference type="GO" id="GO:0008270">
    <property type="term" value="F:zinc ion binding"/>
    <property type="evidence" value="ECO:0007669"/>
    <property type="project" value="UniProtKB-KW"/>
</dbReference>
<evidence type="ECO:0000313" key="8">
    <source>
        <dbReference type="EMBL" id="JAC71170.1"/>
    </source>
</evidence>
<evidence type="ECO:0000256" key="4">
    <source>
        <dbReference type="ARBA" id="ARBA00022833"/>
    </source>
</evidence>
<evidence type="ECO:0000256" key="3">
    <source>
        <dbReference type="ARBA" id="ARBA00022771"/>
    </source>
</evidence>
<proteinExistence type="inferred from homology"/>
<feature type="domain" description="GATA-type" evidence="7">
    <location>
        <begin position="203"/>
        <end position="239"/>
    </location>
</feature>
<dbReference type="PROSITE" id="PS00344">
    <property type="entry name" value="GATA_ZN_FINGER_1"/>
    <property type="match status" value="1"/>
</dbReference>
<dbReference type="Gene3D" id="3.30.50.10">
    <property type="entry name" value="Erythroid Transcription Factor GATA-1, subunit A"/>
    <property type="match status" value="1"/>
</dbReference>
<organism evidence="8">
    <name type="scientific">Tetraselmis sp. GSL018</name>
    <dbReference type="NCBI Taxonomy" id="582737"/>
    <lineage>
        <taxon>Eukaryota</taxon>
        <taxon>Viridiplantae</taxon>
        <taxon>Chlorophyta</taxon>
        <taxon>core chlorophytes</taxon>
        <taxon>Chlorodendrophyceae</taxon>
        <taxon>Chlorodendrales</taxon>
        <taxon>Chlorodendraceae</taxon>
        <taxon>Tetraselmis</taxon>
    </lineage>
</organism>
<dbReference type="GO" id="GO:0043565">
    <property type="term" value="F:sequence-specific DNA binding"/>
    <property type="evidence" value="ECO:0007669"/>
    <property type="project" value="InterPro"/>
</dbReference>
<feature type="region of interest" description="Disordered" evidence="6">
    <location>
        <begin position="245"/>
        <end position="273"/>
    </location>
</feature>
<evidence type="ECO:0000256" key="5">
    <source>
        <dbReference type="PROSITE-ProRule" id="PRU00094"/>
    </source>
</evidence>
<accession>A0A061RKL4</accession>
<dbReference type="SUPFAM" id="SSF57716">
    <property type="entry name" value="Glucocorticoid receptor-like (DNA-binding domain)"/>
    <property type="match status" value="1"/>
</dbReference>
<keyword evidence="4" id="KW-0862">Zinc</keyword>